<dbReference type="GO" id="GO:0035556">
    <property type="term" value="P:intracellular signal transduction"/>
    <property type="evidence" value="ECO:0007669"/>
    <property type="project" value="InterPro"/>
</dbReference>
<keyword evidence="3" id="KW-1185">Reference proteome</keyword>
<dbReference type="PROSITE" id="PS50225">
    <property type="entry name" value="SOCS"/>
    <property type="match status" value="1"/>
</dbReference>
<dbReference type="AlphaFoldDB" id="A0A4E0R240"/>
<dbReference type="Proteomes" id="UP000230066">
    <property type="component" value="Unassembled WGS sequence"/>
</dbReference>
<protein>
    <recommendedName>
        <fullName evidence="1">SOCS box domain-containing protein</fullName>
    </recommendedName>
</protein>
<dbReference type="SUPFAM" id="SSF158235">
    <property type="entry name" value="SOCS box-like"/>
    <property type="match status" value="1"/>
</dbReference>
<sequence>MTTKTLFDFLDDVCGPIEQAQQAVREDDEDKLVRLLSPADNRQIIKEDTYVNSQAKENLLHFAVHQSAAICASLLCEKPYSWDVDRPNLIGRSPVQLAQLRGYAPVWYPLATHSCHAPLSALEEQQLSQKFSLRTVTALLIQPQVFFRKPLEWSEVFGSKSATSLGPALALSDSRENYDENLSTSNLKFLFELVIATPKVWSFDIQLSNSCLHPNRILQYDDGHPSDCSHYPNCLKERQEQLVFDAWLYHRLQVANPDEHEPCQFATQASNPNQGSQGERLHSPFSLMEWCRMRIRQLATQKLVEIANSGNGLCFTYPRLIAQLPLPPAMRTYLAYREFWPAWTRHTLPVRDLRNLYNRGHEPIGIRWFGQPRNVNWM</sequence>
<gene>
    <name evidence="2" type="ORF">D915_007985</name>
</gene>
<proteinExistence type="predicted"/>
<evidence type="ECO:0000259" key="1">
    <source>
        <dbReference type="PROSITE" id="PS50225"/>
    </source>
</evidence>
<dbReference type="InterPro" id="IPR001496">
    <property type="entry name" value="SOCS_box"/>
</dbReference>
<comment type="caution">
    <text evidence="2">The sequence shown here is derived from an EMBL/GenBank/DDBJ whole genome shotgun (WGS) entry which is preliminary data.</text>
</comment>
<accession>A0A4E0R240</accession>
<dbReference type="SMART" id="SM00969">
    <property type="entry name" value="SOCS_box"/>
    <property type="match status" value="1"/>
</dbReference>
<dbReference type="SUPFAM" id="SSF48403">
    <property type="entry name" value="Ankyrin repeat"/>
    <property type="match status" value="1"/>
</dbReference>
<name>A0A4E0R240_FASHE</name>
<reference evidence="2" key="1">
    <citation type="submission" date="2019-03" db="EMBL/GenBank/DDBJ databases">
        <title>Improved annotation for the trematode Fasciola hepatica.</title>
        <authorList>
            <person name="Choi Y.-J."/>
            <person name="Martin J."/>
            <person name="Mitreva M."/>
        </authorList>
    </citation>
    <scope>NUCLEOTIDE SEQUENCE [LARGE SCALE GENOMIC DNA]</scope>
</reference>
<dbReference type="InterPro" id="IPR036770">
    <property type="entry name" value="Ankyrin_rpt-contain_sf"/>
</dbReference>
<feature type="domain" description="SOCS box" evidence="1">
    <location>
        <begin position="280"/>
        <end position="340"/>
    </location>
</feature>
<evidence type="ECO:0000313" key="3">
    <source>
        <dbReference type="Proteomes" id="UP000230066"/>
    </source>
</evidence>
<dbReference type="EMBL" id="JXXN02003656">
    <property type="protein sequence ID" value="THD21315.1"/>
    <property type="molecule type" value="Genomic_DNA"/>
</dbReference>
<evidence type="ECO:0000313" key="2">
    <source>
        <dbReference type="EMBL" id="THD21315.1"/>
    </source>
</evidence>
<organism evidence="2 3">
    <name type="scientific">Fasciola hepatica</name>
    <name type="common">Liver fluke</name>
    <dbReference type="NCBI Taxonomy" id="6192"/>
    <lineage>
        <taxon>Eukaryota</taxon>
        <taxon>Metazoa</taxon>
        <taxon>Spiralia</taxon>
        <taxon>Lophotrochozoa</taxon>
        <taxon>Platyhelminthes</taxon>
        <taxon>Trematoda</taxon>
        <taxon>Digenea</taxon>
        <taxon>Plagiorchiida</taxon>
        <taxon>Echinostomata</taxon>
        <taxon>Echinostomatoidea</taxon>
        <taxon>Fasciolidae</taxon>
        <taxon>Fasciola</taxon>
    </lineage>
</organism>
<dbReference type="InterPro" id="IPR036036">
    <property type="entry name" value="SOCS_box-like_dom_sf"/>
</dbReference>